<dbReference type="Pfam" id="PF00440">
    <property type="entry name" value="TetR_N"/>
    <property type="match status" value="1"/>
</dbReference>
<dbReference type="PANTHER" id="PTHR30055:SF234">
    <property type="entry name" value="HTH-TYPE TRANSCRIPTIONAL REGULATOR BETI"/>
    <property type="match status" value="1"/>
</dbReference>
<evidence type="ECO:0000259" key="5">
    <source>
        <dbReference type="PROSITE" id="PS50977"/>
    </source>
</evidence>
<dbReference type="Gene3D" id="1.10.357.10">
    <property type="entry name" value="Tetracycline Repressor, domain 2"/>
    <property type="match status" value="1"/>
</dbReference>
<sequence>MTAPGRRAYRSPRRQQQAAETRAGVLAAATALFGTRGWSATGMRDVAREAGVAVETVYANFRSKTELLMAAIDVGVVGDADPVPLAQRPEFARLSAGELADRITAAAHLMTDINRRISGLRRALAEAAGSEPELAAKLLQAENRRRVNVRQGVELVTGRDVGEDLRDEIWAMSGVDVFHLLTEIAGWSVAKYERWVADVLGRLLVPGEEGRR</sequence>
<name>A0A853CF32_9ACTN</name>
<dbReference type="InterPro" id="IPR009057">
    <property type="entry name" value="Homeodomain-like_sf"/>
</dbReference>
<dbReference type="GO" id="GO:0003700">
    <property type="term" value="F:DNA-binding transcription factor activity"/>
    <property type="evidence" value="ECO:0007669"/>
    <property type="project" value="TreeGrafter"/>
</dbReference>
<evidence type="ECO:0000313" key="6">
    <source>
        <dbReference type="EMBL" id="NYJ05776.1"/>
    </source>
</evidence>
<organism evidence="6 7">
    <name type="scientific">Petropleomorpha daqingensis</name>
    <dbReference type="NCBI Taxonomy" id="2026353"/>
    <lineage>
        <taxon>Bacteria</taxon>
        <taxon>Bacillati</taxon>
        <taxon>Actinomycetota</taxon>
        <taxon>Actinomycetes</taxon>
        <taxon>Geodermatophilales</taxon>
        <taxon>Geodermatophilaceae</taxon>
        <taxon>Petropleomorpha</taxon>
    </lineage>
</organism>
<evidence type="ECO:0000256" key="4">
    <source>
        <dbReference type="PROSITE-ProRule" id="PRU00335"/>
    </source>
</evidence>
<evidence type="ECO:0000256" key="1">
    <source>
        <dbReference type="ARBA" id="ARBA00023015"/>
    </source>
</evidence>
<keyword evidence="2 4" id="KW-0238">DNA-binding</keyword>
<feature type="domain" description="HTH tetR-type" evidence="5">
    <location>
        <begin position="19"/>
        <end position="79"/>
    </location>
</feature>
<evidence type="ECO:0000256" key="2">
    <source>
        <dbReference type="ARBA" id="ARBA00023125"/>
    </source>
</evidence>
<dbReference type="InterPro" id="IPR050109">
    <property type="entry name" value="HTH-type_TetR-like_transc_reg"/>
</dbReference>
<evidence type="ECO:0000313" key="7">
    <source>
        <dbReference type="Proteomes" id="UP000541969"/>
    </source>
</evidence>
<gene>
    <name evidence="6" type="ORF">GGQ55_002054</name>
</gene>
<dbReference type="PROSITE" id="PS50977">
    <property type="entry name" value="HTH_TETR_2"/>
    <property type="match status" value="1"/>
</dbReference>
<dbReference type="RefSeq" id="WP_218859237.1">
    <property type="nucleotide sequence ID" value="NZ_JACBZT010000001.1"/>
</dbReference>
<dbReference type="SUPFAM" id="SSF46689">
    <property type="entry name" value="Homeodomain-like"/>
    <property type="match status" value="1"/>
</dbReference>
<dbReference type="AlphaFoldDB" id="A0A853CF32"/>
<feature type="DNA-binding region" description="H-T-H motif" evidence="4">
    <location>
        <begin position="42"/>
        <end position="61"/>
    </location>
</feature>
<dbReference type="PANTHER" id="PTHR30055">
    <property type="entry name" value="HTH-TYPE TRANSCRIPTIONAL REGULATOR RUTR"/>
    <property type="match status" value="1"/>
</dbReference>
<dbReference type="InterPro" id="IPR001647">
    <property type="entry name" value="HTH_TetR"/>
</dbReference>
<proteinExistence type="predicted"/>
<keyword evidence="7" id="KW-1185">Reference proteome</keyword>
<protein>
    <submittedName>
        <fullName evidence="6">AcrR family transcriptional regulator</fullName>
    </submittedName>
</protein>
<accession>A0A853CF32</accession>
<dbReference type="Proteomes" id="UP000541969">
    <property type="component" value="Unassembled WGS sequence"/>
</dbReference>
<comment type="caution">
    <text evidence="6">The sequence shown here is derived from an EMBL/GenBank/DDBJ whole genome shotgun (WGS) entry which is preliminary data.</text>
</comment>
<dbReference type="EMBL" id="JACBZT010000001">
    <property type="protein sequence ID" value="NYJ05776.1"/>
    <property type="molecule type" value="Genomic_DNA"/>
</dbReference>
<dbReference type="PRINTS" id="PR00455">
    <property type="entry name" value="HTHTETR"/>
</dbReference>
<dbReference type="GO" id="GO:0000976">
    <property type="term" value="F:transcription cis-regulatory region binding"/>
    <property type="evidence" value="ECO:0007669"/>
    <property type="project" value="TreeGrafter"/>
</dbReference>
<keyword evidence="1" id="KW-0805">Transcription regulation</keyword>
<keyword evidence="3" id="KW-0804">Transcription</keyword>
<evidence type="ECO:0000256" key="3">
    <source>
        <dbReference type="ARBA" id="ARBA00023163"/>
    </source>
</evidence>
<reference evidence="6 7" key="1">
    <citation type="submission" date="2020-07" db="EMBL/GenBank/DDBJ databases">
        <title>Sequencing the genomes of 1000 actinobacteria strains.</title>
        <authorList>
            <person name="Klenk H.-P."/>
        </authorList>
    </citation>
    <scope>NUCLEOTIDE SEQUENCE [LARGE SCALE GENOMIC DNA]</scope>
    <source>
        <strain evidence="6 7">DSM 104001</strain>
    </source>
</reference>